<keyword evidence="4 5" id="KW-0472">Membrane</keyword>
<sequence>MSVFLPILAWSRVYNRADFRADVVAGSVVLFITVPQVIAYAFLARMPAEAGLYAALFALVAYAFFGSSKALAVGPTAIVAMMTLEVASLHAEVGGTEYTRIVIQLSAMTGLILIALRVINFGSVVSFLSHAVVTGFISAAAILIISNQMPAIMGLPPSADTSIVGIYTHLLAELVVTNHLVLIISLGALLLLVLCRTWLGD</sequence>
<reference evidence="7" key="1">
    <citation type="submission" date="2018-05" db="EMBL/GenBank/DDBJ databases">
        <authorList>
            <person name="Lanie J.A."/>
            <person name="Ng W.-L."/>
            <person name="Kazmierczak K.M."/>
            <person name="Andrzejewski T.M."/>
            <person name="Davidsen T.M."/>
            <person name="Wayne K.J."/>
            <person name="Tettelin H."/>
            <person name="Glass J.I."/>
            <person name="Rusch D."/>
            <person name="Podicherti R."/>
            <person name="Tsui H.-C.T."/>
            <person name="Winkler M.E."/>
        </authorList>
    </citation>
    <scope>NUCLEOTIDE SEQUENCE</scope>
</reference>
<accession>A0A381WJC1</accession>
<feature type="transmembrane region" description="Helical" evidence="5">
    <location>
        <begin position="50"/>
        <end position="65"/>
    </location>
</feature>
<dbReference type="AlphaFoldDB" id="A0A381WJC1"/>
<organism evidence="7">
    <name type="scientific">marine metagenome</name>
    <dbReference type="NCBI Taxonomy" id="408172"/>
    <lineage>
        <taxon>unclassified sequences</taxon>
        <taxon>metagenomes</taxon>
        <taxon>ecological metagenomes</taxon>
    </lineage>
</organism>
<feature type="transmembrane region" description="Helical" evidence="5">
    <location>
        <begin position="101"/>
        <end position="119"/>
    </location>
</feature>
<evidence type="ECO:0000256" key="1">
    <source>
        <dbReference type="ARBA" id="ARBA00004141"/>
    </source>
</evidence>
<dbReference type="Pfam" id="PF00916">
    <property type="entry name" value="Sulfate_transp"/>
    <property type="match status" value="1"/>
</dbReference>
<evidence type="ECO:0000256" key="5">
    <source>
        <dbReference type="SAM" id="Phobius"/>
    </source>
</evidence>
<dbReference type="InterPro" id="IPR001902">
    <property type="entry name" value="SLC26A/SulP_fam"/>
</dbReference>
<evidence type="ECO:0000256" key="2">
    <source>
        <dbReference type="ARBA" id="ARBA00022692"/>
    </source>
</evidence>
<feature type="transmembrane region" description="Helical" evidence="5">
    <location>
        <begin position="180"/>
        <end position="199"/>
    </location>
</feature>
<feature type="non-terminal residue" evidence="7">
    <location>
        <position position="201"/>
    </location>
</feature>
<dbReference type="GO" id="GO:0016020">
    <property type="term" value="C:membrane"/>
    <property type="evidence" value="ECO:0007669"/>
    <property type="project" value="UniProtKB-SubCell"/>
</dbReference>
<dbReference type="InterPro" id="IPR011547">
    <property type="entry name" value="SLC26A/SulP_dom"/>
</dbReference>
<proteinExistence type="predicted"/>
<dbReference type="EMBL" id="UINC01011991">
    <property type="protein sequence ID" value="SVA52604.1"/>
    <property type="molecule type" value="Genomic_DNA"/>
</dbReference>
<evidence type="ECO:0000256" key="3">
    <source>
        <dbReference type="ARBA" id="ARBA00022989"/>
    </source>
</evidence>
<feature type="transmembrane region" description="Helical" evidence="5">
    <location>
        <begin position="23"/>
        <end position="43"/>
    </location>
</feature>
<evidence type="ECO:0000259" key="6">
    <source>
        <dbReference type="Pfam" id="PF00916"/>
    </source>
</evidence>
<gene>
    <name evidence="7" type="ORF">METZ01_LOCUS105458</name>
</gene>
<name>A0A381WJC1_9ZZZZ</name>
<protein>
    <recommendedName>
        <fullName evidence="6">SLC26A/SulP transporter domain-containing protein</fullName>
    </recommendedName>
</protein>
<keyword evidence="2 5" id="KW-0812">Transmembrane</keyword>
<dbReference type="PANTHER" id="PTHR11814">
    <property type="entry name" value="SULFATE TRANSPORTER"/>
    <property type="match status" value="1"/>
</dbReference>
<feature type="domain" description="SLC26A/SulP transporter" evidence="6">
    <location>
        <begin position="19"/>
        <end position="198"/>
    </location>
</feature>
<keyword evidence="3 5" id="KW-1133">Transmembrane helix</keyword>
<dbReference type="GO" id="GO:0055085">
    <property type="term" value="P:transmembrane transport"/>
    <property type="evidence" value="ECO:0007669"/>
    <property type="project" value="InterPro"/>
</dbReference>
<evidence type="ECO:0000256" key="4">
    <source>
        <dbReference type="ARBA" id="ARBA00023136"/>
    </source>
</evidence>
<comment type="subcellular location">
    <subcellularLocation>
        <location evidence="1">Membrane</location>
        <topology evidence="1">Multi-pass membrane protein</topology>
    </subcellularLocation>
</comment>
<feature type="transmembrane region" description="Helical" evidence="5">
    <location>
        <begin position="125"/>
        <end position="145"/>
    </location>
</feature>
<evidence type="ECO:0000313" key="7">
    <source>
        <dbReference type="EMBL" id="SVA52604.1"/>
    </source>
</evidence>